<keyword evidence="1 2" id="KW-0238">DNA-binding</keyword>
<proteinExistence type="predicted"/>
<sequence>MVMIIENEYKKELKARVLSLASKMFFQYGIRKVKMNDIAAHLKISKRTLYEIYQNKEDLLYEVVMMNAKHKKEEIERFDKPGLNVINIVMHVLRLQTEEFNKVNPLFYEELGKYPKLQTYFAAREEEKYEKLVEFIERGVSEGCFLSNIDIKLYSRLTSASGEYIMTNFLYDEYNYKEILKTFIMFYIRSICTEKGIKLLDKEMANFFK</sequence>
<dbReference type="Pfam" id="PF00440">
    <property type="entry name" value="TetR_N"/>
    <property type="match status" value="1"/>
</dbReference>
<feature type="domain" description="HTH tetR-type" evidence="3">
    <location>
        <begin position="11"/>
        <end position="71"/>
    </location>
</feature>
<reference evidence="4 5" key="1">
    <citation type="submission" date="2018-06" db="EMBL/GenBank/DDBJ databases">
        <authorList>
            <consortium name="Pathogen Informatics"/>
            <person name="Doyle S."/>
        </authorList>
    </citation>
    <scope>NUCLEOTIDE SEQUENCE [LARGE SCALE GENOMIC DNA]</scope>
    <source>
        <strain evidence="4 5">NCTC13043</strain>
    </source>
</reference>
<dbReference type="InterPro" id="IPR036271">
    <property type="entry name" value="Tet_transcr_reg_TetR-rel_C_sf"/>
</dbReference>
<evidence type="ECO:0000313" key="4">
    <source>
        <dbReference type="EMBL" id="SUC12655.1"/>
    </source>
</evidence>
<evidence type="ECO:0000313" key="5">
    <source>
        <dbReference type="Proteomes" id="UP000254235"/>
    </source>
</evidence>
<evidence type="ECO:0000256" key="1">
    <source>
        <dbReference type="ARBA" id="ARBA00023125"/>
    </source>
</evidence>
<dbReference type="Proteomes" id="UP000254235">
    <property type="component" value="Unassembled WGS sequence"/>
</dbReference>
<dbReference type="PRINTS" id="PR00455">
    <property type="entry name" value="HTHTETR"/>
</dbReference>
<dbReference type="EMBL" id="UGTP01000001">
    <property type="protein sequence ID" value="SUC12655.1"/>
    <property type="molecule type" value="Genomic_DNA"/>
</dbReference>
<dbReference type="PROSITE" id="PS50977">
    <property type="entry name" value="HTH_TETR_2"/>
    <property type="match status" value="1"/>
</dbReference>
<dbReference type="InterPro" id="IPR001647">
    <property type="entry name" value="HTH_TetR"/>
</dbReference>
<name>A0A379F204_9BACT</name>
<dbReference type="AlphaFoldDB" id="A0A379F204"/>
<dbReference type="RefSeq" id="WP_338091479.1">
    <property type="nucleotide sequence ID" value="NZ_CBDEOI010000142.1"/>
</dbReference>
<dbReference type="InterPro" id="IPR050109">
    <property type="entry name" value="HTH-type_TetR-like_transc_reg"/>
</dbReference>
<dbReference type="GO" id="GO:0003677">
    <property type="term" value="F:DNA binding"/>
    <property type="evidence" value="ECO:0007669"/>
    <property type="project" value="UniProtKB-UniRule"/>
</dbReference>
<dbReference type="SUPFAM" id="SSF46689">
    <property type="entry name" value="Homeodomain-like"/>
    <property type="match status" value="1"/>
</dbReference>
<evidence type="ECO:0000259" key="3">
    <source>
        <dbReference type="PROSITE" id="PS50977"/>
    </source>
</evidence>
<dbReference type="InterPro" id="IPR009057">
    <property type="entry name" value="Homeodomain-like_sf"/>
</dbReference>
<protein>
    <submittedName>
        <fullName evidence="4">Bacterial regulatory proteins, tetR family</fullName>
    </submittedName>
</protein>
<organism evidence="4 5">
    <name type="scientific">Prevotella pallens</name>
    <dbReference type="NCBI Taxonomy" id="60133"/>
    <lineage>
        <taxon>Bacteria</taxon>
        <taxon>Pseudomonadati</taxon>
        <taxon>Bacteroidota</taxon>
        <taxon>Bacteroidia</taxon>
        <taxon>Bacteroidales</taxon>
        <taxon>Prevotellaceae</taxon>
        <taxon>Prevotella</taxon>
    </lineage>
</organism>
<dbReference type="PANTHER" id="PTHR30328">
    <property type="entry name" value="TRANSCRIPTIONAL REPRESSOR"/>
    <property type="match status" value="1"/>
</dbReference>
<dbReference type="Gene3D" id="1.10.10.60">
    <property type="entry name" value="Homeodomain-like"/>
    <property type="match status" value="1"/>
</dbReference>
<gene>
    <name evidence="4" type="ORF">NCTC13043_01262</name>
</gene>
<dbReference type="Gene3D" id="1.10.357.10">
    <property type="entry name" value="Tetracycline Repressor, domain 2"/>
    <property type="match status" value="1"/>
</dbReference>
<dbReference type="PANTHER" id="PTHR30328:SF54">
    <property type="entry name" value="HTH-TYPE TRANSCRIPTIONAL REPRESSOR SCO4008"/>
    <property type="match status" value="1"/>
</dbReference>
<evidence type="ECO:0000256" key="2">
    <source>
        <dbReference type="PROSITE-ProRule" id="PRU00335"/>
    </source>
</evidence>
<accession>A0A379F204</accession>
<dbReference type="SUPFAM" id="SSF48498">
    <property type="entry name" value="Tetracyclin repressor-like, C-terminal domain"/>
    <property type="match status" value="1"/>
</dbReference>
<dbReference type="GeneID" id="78570950"/>
<feature type="DNA-binding region" description="H-T-H motif" evidence="2">
    <location>
        <begin position="34"/>
        <end position="53"/>
    </location>
</feature>